<sequence length="383" mass="40005">MGTVFSTAATRSRRASRASSSNVAFDGIPHGVLAAQGHTPTTEAPAPTQRHALTAEAPARTSLVVCGHDVLAESLPGLTLVLDLRSPGAWALEQQLRNEAVSALSLPSRYAALAVAQSVWERDVSMHGTTQSETGTCARIPLALTVPASANELASTERFAVRAKPYNPLMHIGGGQVLPLSTSGGLDSPLHGLALYAHNLAGVIAAVSWVGSSHGEATVGVKSFELHSVQADTAEDTTPDGAAEEVASLEGCCVRSLVDAEQVCTCLTHLTSDGRVRLRRPDGSCVWRATEEVALVEQTDGAPSDEPSHSSIDGSGSSSSSHGSSAPRSDAPAWDPDTNPGKGCWRRCASWRLPHGTKRCNECHCKWMAFHGRPVAPAGPVVP</sequence>
<organism evidence="2">
    <name type="scientific">Prymnesium polylepis</name>
    <dbReference type="NCBI Taxonomy" id="72548"/>
    <lineage>
        <taxon>Eukaryota</taxon>
        <taxon>Haptista</taxon>
        <taxon>Haptophyta</taxon>
        <taxon>Prymnesiophyceae</taxon>
        <taxon>Prymnesiales</taxon>
        <taxon>Prymnesiaceae</taxon>
        <taxon>Prymnesium</taxon>
    </lineage>
</organism>
<protein>
    <submittedName>
        <fullName evidence="2">Uncharacterized protein</fullName>
    </submittedName>
</protein>
<feature type="compositionally biased region" description="Low complexity" evidence="1">
    <location>
        <begin position="1"/>
        <end position="10"/>
    </location>
</feature>
<dbReference type="AlphaFoldDB" id="A0A7S4MFC8"/>
<accession>A0A7S4MFC8</accession>
<gene>
    <name evidence="2" type="ORF">CPOL0286_LOCUS8351</name>
</gene>
<evidence type="ECO:0000313" key="2">
    <source>
        <dbReference type="EMBL" id="CAE2218583.1"/>
    </source>
</evidence>
<dbReference type="EMBL" id="HBKO01018358">
    <property type="protein sequence ID" value="CAE2218583.1"/>
    <property type="molecule type" value="Transcribed_RNA"/>
</dbReference>
<feature type="compositionally biased region" description="Low complexity" evidence="1">
    <location>
        <begin position="309"/>
        <end position="325"/>
    </location>
</feature>
<feature type="region of interest" description="Disordered" evidence="1">
    <location>
        <begin position="1"/>
        <end position="23"/>
    </location>
</feature>
<feature type="region of interest" description="Disordered" evidence="1">
    <location>
        <begin position="297"/>
        <end position="336"/>
    </location>
</feature>
<name>A0A7S4MFC8_9EUKA</name>
<proteinExistence type="predicted"/>
<evidence type="ECO:0000256" key="1">
    <source>
        <dbReference type="SAM" id="MobiDB-lite"/>
    </source>
</evidence>
<reference evidence="2" key="1">
    <citation type="submission" date="2021-01" db="EMBL/GenBank/DDBJ databases">
        <authorList>
            <person name="Corre E."/>
            <person name="Pelletier E."/>
            <person name="Niang G."/>
            <person name="Scheremetjew M."/>
            <person name="Finn R."/>
            <person name="Kale V."/>
            <person name="Holt S."/>
            <person name="Cochrane G."/>
            <person name="Meng A."/>
            <person name="Brown T."/>
            <person name="Cohen L."/>
        </authorList>
    </citation>
    <scope>NUCLEOTIDE SEQUENCE</scope>
    <source>
        <strain evidence="2">UIO037</strain>
    </source>
</reference>